<proteinExistence type="predicted"/>
<dbReference type="GO" id="GO:0016787">
    <property type="term" value="F:hydrolase activity"/>
    <property type="evidence" value="ECO:0007669"/>
    <property type="project" value="UniProtKB-KW"/>
</dbReference>
<dbReference type="PANTHER" id="PTHR43235">
    <property type="entry name" value="GLUTAMINE AMIDOTRANSFERASE PB2B2.05-RELATED"/>
    <property type="match status" value="1"/>
</dbReference>
<name>A0ABU6G8I6_9BACL</name>
<dbReference type="SUPFAM" id="SSF52317">
    <property type="entry name" value="Class I glutamine amidotransferase-like"/>
    <property type="match status" value="1"/>
</dbReference>
<accession>A0ABU6G8I6</accession>
<gene>
    <name evidence="1" type="ORF">P4I72_20885</name>
</gene>
<dbReference type="Pfam" id="PF07722">
    <property type="entry name" value="Peptidase_C26"/>
    <property type="match status" value="1"/>
</dbReference>
<organism evidence="1 2">
    <name type="scientific">Paenibacillus alba</name>
    <dbReference type="NCBI Taxonomy" id="1197127"/>
    <lineage>
        <taxon>Bacteria</taxon>
        <taxon>Bacillati</taxon>
        <taxon>Bacillota</taxon>
        <taxon>Bacilli</taxon>
        <taxon>Bacillales</taxon>
        <taxon>Paenibacillaceae</taxon>
        <taxon>Paenibacillus</taxon>
    </lineage>
</organism>
<dbReference type="Proteomes" id="UP001338137">
    <property type="component" value="Unassembled WGS sequence"/>
</dbReference>
<keyword evidence="1" id="KW-0378">Hydrolase</keyword>
<dbReference type="EMBL" id="JARLKY010000053">
    <property type="protein sequence ID" value="MEC0229587.1"/>
    <property type="molecule type" value="Genomic_DNA"/>
</dbReference>
<keyword evidence="2" id="KW-1185">Reference proteome</keyword>
<protein>
    <submittedName>
        <fullName evidence="1">Gamma-glutamyl-gamma-aminobutyrate hydrolase family protein</fullName>
    </submittedName>
</protein>
<comment type="caution">
    <text evidence="1">The sequence shown here is derived from an EMBL/GenBank/DDBJ whole genome shotgun (WGS) entry which is preliminary data.</text>
</comment>
<evidence type="ECO:0000313" key="2">
    <source>
        <dbReference type="Proteomes" id="UP001338137"/>
    </source>
</evidence>
<dbReference type="RefSeq" id="WP_326073629.1">
    <property type="nucleotide sequence ID" value="NZ_JARLKY010000053.1"/>
</dbReference>
<sequence>MRKPMIGVLGNALHQMIGKESVSVNSYHHQGIKTLSAQLAAVAQAEDGLIEAVIMPERKFILAVQWHPEFSYQVDDFNFKLFVQFVKSCESEVCGDIRK</sequence>
<dbReference type="PROSITE" id="PS51273">
    <property type="entry name" value="GATASE_TYPE_1"/>
    <property type="match status" value="1"/>
</dbReference>
<dbReference type="InterPro" id="IPR029062">
    <property type="entry name" value="Class_I_gatase-like"/>
</dbReference>
<dbReference type="PANTHER" id="PTHR43235:SF1">
    <property type="entry name" value="GLUTAMINE AMIDOTRANSFERASE PB2B2.05-RELATED"/>
    <property type="match status" value="1"/>
</dbReference>
<reference evidence="1 2" key="1">
    <citation type="submission" date="2023-03" db="EMBL/GenBank/DDBJ databases">
        <title>Bacillus Genome Sequencing.</title>
        <authorList>
            <person name="Dunlap C."/>
        </authorList>
    </citation>
    <scope>NUCLEOTIDE SEQUENCE [LARGE SCALE GENOMIC DNA]</scope>
    <source>
        <strain evidence="1 2">BD-533</strain>
    </source>
</reference>
<dbReference type="InterPro" id="IPR011697">
    <property type="entry name" value="Peptidase_C26"/>
</dbReference>
<dbReference type="Gene3D" id="3.40.50.880">
    <property type="match status" value="1"/>
</dbReference>
<dbReference type="InterPro" id="IPR044668">
    <property type="entry name" value="PuuD-like"/>
</dbReference>
<evidence type="ECO:0000313" key="1">
    <source>
        <dbReference type="EMBL" id="MEC0229587.1"/>
    </source>
</evidence>